<keyword evidence="3" id="KW-0378">Hydrolase</keyword>
<dbReference type="Proteomes" id="UP000032749">
    <property type="component" value="Chromosome"/>
</dbReference>
<dbReference type="InterPro" id="IPR012656">
    <property type="entry name" value="CHP02421_QEGLA"/>
</dbReference>
<reference evidence="5 6" key="1">
    <citation type="journal article" date="2013" name="Nat. Commun.">
        <title>Genome sequence and functional genomic analysis of the oil-degrading bacterium Oleispira antarctica.</title>
        <authorList>
            <person name="Kube M."/>
            <person name="Chernikova T.N."/>
            <person name="Al-Ramahi Y."/>
            <person name="Beloqui A."/>
            <person name="Lopez-Cortez N."/>
            <person name="Guazzaroni M.E."/>
            <person name="Heipieper H.J."/>
            <person name="Klages S."/>
            <person name="Kotsyurbenko O.R."/>
            <person name="Langer I."/>
            <person name="Nechitaylo T.Y."/>
            <person name="Lunsdorf H."/>
            <person name="Fernandez M."/>
            <person name="Juarez S."/>
            <person name="Ciordia S."/>
            <person name="Singer A."/>
            <person name="Kagan O."/>
            <person name="Egorova O."/>
            <person name="Petit P.A."/>
            <person name="Stogios P."/>
            <person name="Kim Y."/>
            <person name="Tchigvintsev A."/>
            <person name="Flick R."/>
            <person name="Denaro R."/>
            <person name="Genovese M."/>
            <person name="Albar J.P."/>
            <person name="Reva O.N."/>
            <person name="Martinez-Gomariz M."/>
            <person name="Tran H."/>
            <person name="Ferrer M."/>
            <person name="Savchenko A."/>
            <person name="Yakunin A.F."/>
            <person name="Yakimov M.M."/>
            <person name="Golyshina O.V."/>
            <person name="Reinhardt R."/>
            <person name="Golyshin P.N."/>
        </authorList>
    </citation>
    <scope>NUCLEOTIDE SEQUENCE [LARGE SCALE GENOMIC DNA]</scope>
</reference>
<proteinExistence type="predicted"/>
<dbReference type="GO" id="GO:0008237">
    <property type="term" value="F:metallopeptidase activity"/>
    <property type="evidence" value="ECO:0007669"/>
    <property type="project" value="UniProtKB-KW"/>
</dbReference>
<gene>
    <name evidence="5" type="ORF">OLEAN_C26230</name>
</gene>
<keyword evidence="2" id="KW-0645">Protease</keyword>
<accession>R4YUL2</accession>
<evidence type="ECO:0000256" key="2">
    <source>
        <dbReference type="ARBA" id="ARBA00022670"/>
    </source>
</evidence>
<organism evidence="5 6">
    <name type="scientific">Oleispira antarctica RB-8</name>
    <dbReference type="NCBI Taxonomy" id="698738"/>
    <lineage>
        <taxon>Bacteria</taxon>
        <taxon>Pseudomonadati</taxon>
        <taxon>Pseudomonadota</taxon>
        <taxon>Gammaproteobacteria</taxon>
        <taxon>Oceanospirillales</taxon>
        <taxon>Oceanospirillaceae</taxon>
        <taxon>Oleispira</taxon>
    </lineage>
</organism>
<evidence type="ECO:0000256" key="4">
    <source>
        <dbReference type="ARBA" id="ARBA00023049"/>
    </source>
</evidence>
<dbReference type="PANTHER" id="PTHR31817:SF0">
    <property type="entry name" value="CHROMOSOME UNDETERMINED SCAFFOLD_67, WHOLE GENOME SHOTGUN SEQUENCE"/>
    <property type="match status" value="1"/>
</dbReference>
<keyword evidence="6" id="KW-1185">Reference proteome</keyword>
<dbReference type="EMBL" id="FO203512">
    <property type="protein sequence ID" value="CCK76799.1"/>
    <property type="molecule type" value="Genomic_DNA"/>
</dbReference>
<dbReference type="AlphaFoldDB" id="R4YUL2"/>
<dbReference type="GO" id="GO:0080164">
    <property type="term" value="P:regulation of nitric oxide metabolic process"/>
    <property type="evidence" value="ECO:0007669"/>
    <property type="project" value="TreeGrafter"/>
</dbReference>
<evidence type="ECO:0000256" key="1">
    <source>
        <dbReference type="ARBA" id="ARBA00001947"/>
    </source>
</evidence>
<comment type="cofactor">
    <cofactor evidence="1">
        <name>Zn(2+)</name>
        <dbReference type="ChEBI" id="CHEBI:29105"/>
    </cofactor>
</comment>
<evidence type="ECO:0000256" key="3">
    <source>
        <dbReference type="ARBA" id="ARBA00022801"/>
    </source>
</evidence>
<sequence>MQHNIDPIISTIDTELHSLVSKINILDAVKPLNYLQEKETFFANNFSTEPAFIYKTNDVDTFALKRKLYNLPLESIKDKDLYTLYLAVIDSYADKVEQYKSIGTNEFLYDSLRYYGEPSEKDIHNAQFILHLPPNPNDKVGDLVDAQGIAKILSAMVEEEKYTWEMKFDETMVANALVSGTTVRINSNAKLHETDAHALAHHELGVHLATSLNGSMQPLRILSLGCPLSTMTQEGLAILSEYLSGNLTLQRLKTLALRVIAVKSLIEDKNFRTTFLILKETYHVSDEQAYTITARVYRGGGYTKDYLYLKGFSLILNAYEHEKDFNNLLAGKTSLEFLPLITRLIEKEQLIAPHFITPAFRKPVVNDAVNTFITHAIR</sequence>
<evidence type="ECO:0008006" key="7">
    <source>
        <dbReference type="Google" id="ProtNLM"/>
    </source>
</evidence>
<dbReference type="HOGENOM" id="CLU_061183_0_0_6"/>
<evidence type="ECO:0000313" key="5">
    <source>
        <dbReference type="EMBL" id="CCK76799.1"/>
    </source>
</evidence>
<protein>
    <recommendedName>
        <fullName evidence="7">Flavohemoglobin expression-modulating QEGLA motif protein</fullName>
    </recommendedName>
</protein>
<dbReference type="NCBIfam" id="TIGR02421">
    <property type="entry name" value="QEGLA"/>
    <property type="match status" value="1"/>
</dbReference>
<dbReference type="Pfam" id="PF08014">
    <property type="entry name" value="MATCAP"/>
    <property type="match status" value="1"/>
</dbReference>
<keyword evidence="4" id="KW-0482">Metalloprotease</keyword>
<dbReference type="KEGG" id="oai:OLEAN_C26230"/>
<evidence type="ECO:0000313" key="6">
    <source>
        <dbReference type="Proteomes" id="UP000032749"/>
    </source>
</evidence>
<dbReference type="GO" id="GO:0006508">
    <property type="term" value="P:proteolysis"/>
    <property type="evidence" value="ECO:0007669"/>
    <property type="project" value="UniProtKB-KW"/>
</dbReference>
<dbReference type="SMART" id="SM01154">
    <property type="entry name" value="DUF1704"/>
    <property type="match status" value="1"/>
</dbReference>
<dbReference type="OrthoDB" id="9785840at2"/>
<dbReference type="InterPro" id="IPR012548">
    <property type="entry name" value="MATCAP"/>
</dbReference>
<dbReference type="STRING" id="698738.OLEAN_C26230"/>
<dbReference type="PATRIC" id="fig|698738.3.peg.2721"/>
<name>R4YUL2_OLEAN</name>
<dbReference type="PANTHER" id="PTHR31817">
    <property type="match status" value="1"/>
</dbReference>